<evidence type="ECO:0008006" key="4">
    <source>
        <dbReference type="Google" id="ProtNLM"/>
    </source>
</evidence>
<name>A0A1G2HH61_9BACT</name>
<comment type="caution">
    <text evidence="2">The sequence shown here is derived from an EMBL/GenBank/DDBJ whole genome shotgun (WGS) entry which is preliminary data.</text>
</comment>
<dbReference type="Gene3D" id="2.60.40.420">
    <property type="entry name" value="Cupredoxins - blue copper proteins"/>
    <property type="match status" value="1"/>
</dbReference>
<dbReference type="PANTHER" id="PTHR36507">
    <property type="entry name" value="BLL1555 PROTEIN"/>
    <property type="match status" value="1"/>
</dbReference>
<reference evidence="2 3" key="1">
    <citation type="journal article" date="2016" name="Nat. Commun.">
        <title>Thousands of microbial genomes shed light on interconnected biogeochemical processes in an aquifer system.</title>
        <authorList>
            <person name="Anantharaman K."/>
            <person name="Brown C.T."/>
            <person name="Hug L.A."/>
            <person name="Sharon I."/>
            <person name="Castelle C.J."/>
            <person name="Probst A.J."/>
            <person name="Thomas B.C."/>
            <person name="Singh A."/>
            <person name="Wilkins M.J."/>
            <person name="Karaoz U."/>
            <person name="Brodie E.L."/>
            <person name="Williams K.H."/>
            <person name="Hubbard S.S."/>
            <person name="Banfield J.F."/>
        </authorList>
    </citation>
    <scope>NUCLEOTIDE SEQUENCE [LARGE SCALE GENOMIC DNA]</scope>
</reference>
<accession>A0A1G2HH61</accession>
<dbReference type="Proteomes" id="UP000178509">
    <property type="component" value="Unassembled WGS sequence"/>
</dbReference>
<feature type="region of interest" description="Disordered" evidence="1">
    <location>
        <begin position="1"/>
        <end position="20"/>
    </location>
</feature>
<evidence type="ECO:0000313" key="2">
    <source>
        <dbReference type="EMBL" id="OGZ61836.1"/>
    </source>
</evidence>
<evidence type="ECO:0000313" key="3">
    <source>
        <dbReference type="Proteomes" id="UP000178509"/>
    </source>
</evidence>
<dbReference type="AlphaFoldDB" id="A0A1G2HH61"/>
<dbReference type="EMBL" id="MHOJ01000035">
    <property type="protein sequence ID" value="OGZ61836.1"/>
    <property type="molecule type" value="Genomic_DNA"/>
</dbReference>
<proteinExistence type="predicted"/>
<protein>
    <recommendedName>
        <fullName evidence="4">Blue (type 1) copper domain-containing protein</fullName>
    </recommendedName>
</protein>
<organism evidence="2 3">
    <name type="scientific">Candidatus Spechtbacteria bacterium RIFCSPLOWO2_02_FULL_38_8</name>
    <dbReference type="NCBI Taxonomy" id="1802164"/>
    <lineage>
        <taxon>Bacteria</taxon>
        <taxon>Candidatus Spechtiibacteriota</taxon>
    </lineage>
</organism>
<dbReference type="InterPro" id="IPR052721">
    <property type="entry name" value="ET_Amicyanin"/>
</dbReference>
<dbReference type="InterPro" id="IPR008972">
    <property type="entry name" value="Cupredoxin"/>
</dbReference>
<evidence type="ECO:0000256" key="1">
    <source>
        <dbReference type="SAM" id="MobiDB-lite"/>
    </source>
</evidence>
<dbReference type="SUPFAM" id="SSF49503">
    <property type="entry name" value="Cupredoxins"/>
    <property type="match status" value="1"/>
</dbReference>
<gene>
    <name evidence="2" type="ORF">A3H51_00340</name>
</gene>
<dbReference type="PANTHER" id="PTHR36507:SF1">
    <property type="entry name" value="BLL1555 PROTEIN"/>
    <property type="match status" value="1"/>
</dbReference>
<dbReference type="STRING" id="1802164.A3H51_00340"/>
<sequence>VENKENGDAVEDNNNLNDTKKSAETVTVTYTSSGYSPLSVTISAGDTINFVNNSSGAMWTASAIHPTHAVYPSSGIAKCSTAEEEEIFDSCAGVTAGGNWSFTFNEKGTWGYHNHLRTNHTGTIIVE</sequence>
<feature type="non-terminal residue" evidence="2">
    <location>
        <position position="1"/>
    </location>
</feature>